<accession>A0A6M0CHT3</accession>
<dbReference type="EMBL" id="JAABOQ010000003">
    <property type="protein sequence ID" value="NER17425.1"/>
    <property type="molecule type" value="Genomic_DNA"/>
</dbReference>
<gene>
    <name evidence="1" type="ORF">GWK10_09395</name>
</gene>
<dbReference type="AlphaFoldDB" id="A0A6M0CHT3"/>
<name>A0A6M0CHT3_9FLAO</name>
<protein>
    <submittedName>
        <fullName evidence="1">Uncharacterized protein</fullName>
    </submittedName>
</protein>
<comment type="caution">
    <text evidence="1">The sequence shown here is derived from an EMBL/GenBank/DDBJ whole genome shotgun (WGS) entry which is preliminary data.</text>
</comment>
<sequence length="127" mass="14739">MNTFFVILVLFLLALFTMSGIRHLYRSYGKEFSPEIVQEFKKKNLTVTSIGTPIKDDWQKSPFTGPPSIQVSFVRMKVLGVSTNPTNIEYRLVLATNKQEKLDRYWVAISNTIFQKTAYLIKKEKKK</sequence>
<dbReference type="RefSeq" id="WP_164031894.1">
    <property type="nucleotide sequence ID" value="NZ_JAABOQ010000003.1"/>
</dbReference>
<dbReference type="Proteomes" id="UP000474296">
    <property type="component" value="Unassembled WGS sequence"/>
</dbReference>
<keyword evidence="2" id="KW-1185">Reference proteome</keyword>
<evidence type="ECO:0000313" key="1">
    <source>
        <dbReference type="EMBL" id="NER17425.1"/>
    </source>
</evidence>
<evidence type="ECO:0000313" key="2">
    <source>
        <dbReference type="Proteomes" id="UP000474296"/>
    </source>
</evidence>
<organism evidence="1 2">
    <name type="scientific">Spongiivirga citrea</name>
    <dbReference type="NCBI Taxonomy" id="1481457"/>
    <lineage>
        <taxon>Bacteria</taxon>
        <taxon>Pseudomonadati</taxon>
        <taxon>Bacteroidota</taxon>
        <taxon>Flavobacteriia</taxon>
        <taxon>Flavobacteriales</taxon>
        <taxon>Flavobacteriaceae</taxon>
        <taxon>Spongiivirga</taxon>
    </lineage>
</organism>
<proteinExistence type="predicted"/>
<reference evidence="1 2" key="1">
    <citation type="submission" date="2020-01" db="EMBL/GenBank/DDBJ databases">
        <title>Spongiivirga citrea KCTC 32990T.</title>
        <authorList>
            <person name="Wang G."/>
        </authorList>
    </citation>
    <scope>NUCLEOTIDE SEQUENCE [LARGE SCALE GENOMIC DNA]</scope>
    <source>
        <strain evidence="1 2">KCTC 32990</strain>
    </source>
</reference>